<evidence type="ECO:0000313" key="3">
    <source>
        <dbReference type="Proteomes" id="UP000621500"/>
    </source>
</evidence>
<comment type="caution">
    <text evidence="2">The sequence shown here is derived from an EMBL/GenBank/DDBJ whole genome shotgun (WGS) entry which is preliminary data.</text>
</comment>
<accession>A0ABQ4EPC3</accession>
<proteinExistence type="predicted"/>
<protein>
    <submittedName>
        <fullName evidence="2">Uncharacterized protein</fullName>
    </submittedName>
</protein>
<feature type="compositionally biased region" description="Low complexity" evidence="1">
    <location>
        <begin position="28"/>
        <end position="39"/>
    </location>
</feature>
<feature type="region of interest" description="Disordered" evidence="1">
    <location>
        <begin position="1"/>
        <end position="55"/>
    </location>
</feature>
<evidence type="ECO:0000256" key="1">
    <source>
        <dbReference type="SAM" id="MobiDB-lite"/>
    </source>
</evidence>
<organism evidence="2 3">
    <name type="scientific">Plantactinospora mayteni</name>
    <dbReference type="NCBI Taxonomy" id="566021"/>
    <lineage>
        <taxon>Bacteria</taxon>
        <taxon>Bacillati</taxon>
        <taxon>Actinomycetota</taxon>
        <taxon>Actinomycetes</taxon>
        <taxon>Micromonosporales</taxon>
        <taxon>Micromonosporaceae</taxon>
        <taxon>Plantactinospora</taxon>
    </lineage>
</organism>
<evidence type="ECO:0000313" key="2">
    <source>
        <dbReference type="EMBL" id="GIG96517.1"/>
    </source>
</evidence>
<name>A0ABQ4EPC3_9ACTN</name>
<keyword evidence="3" id="KW-1185">Reference proteome</keyword>
<reference evidence="2 3" key="1">
    <citation type="submission" date="2021-01" db="EMBL/GenBank/DDBJ databases">
        <title>Whole genome shotgun sequence of Plantactinospora mayteni NBRC 109088.</title>
        <authorList>
            <person name="Komaki H."/>
            <person name="Tamura T."/>
        </authorList>
    </citation>
    <scope>NUCLEOTIDE SEQUENCE [LARGE SCALE GENOMIC DNA]</scope>
    <source>
        <strain evidence="2 3">NBRC 109088</strain>
    </source>
</reference>
<gene>
    <name evidence="2" type="ORF">Pma05_30900</name>
</gene>
<dbReference type="Proteomes" id="UP000621500">
    <property type="component" value="Unassembled WGS sequence"/>
</dbReference>
<sequence length="109" mass="10861">MPQLIGPSGVRTATTAVSPSPGRTGAWSTTVPSSSTPSGSGAGSIVRPAMSSSGAALRQKTITALRNEGRPLLIAHAAGLPGHADRVGAGRKIGRAGWSFRGMSGPSRS</sequence>
<dbReference type="EMBL" id="BONX01000018">
    <property type="protein sequence ID" value="GIG96517.1"/>
    <property type="molecule type" value="Genomic_DNA"/>
</dbReference>